<evidence type="ECO:0000313" key="4">
    <source>
        <dbReference type="Proteomes" id="UP001341840"/>
    </source>
</evidence>
<organism evidence="3 4">
    <name type="scientific">Stylosanthes scabra</name>
    <dbReference type="NCBI Taxonomy" id="79078"/>
    <lineage>
        <taxon>Eukaryota</taxon>
        <taxon>Viridiplantae</taxon>
        <taxon>Streptophyta</taxon>
        <taxon>Embryophyta</taxon>
        <taxon>Tracheophyta</taxon>
        <taxon>Spermatophyta</taxon>
        <taxon>Magnoliopsida</taxon>
        <taxon>eudicotyledons</taxon>
        <taxon>Gunneridae</taxon>
        <taxon>Pentapetalae</taxon>
        <taxon>rosids</taxon>
        <taxon>fabids</taxon>
        <taxon>Fabales</taxon>
        <taxon>Fabaceae</taxon>
        <taxon>Papilionoideae</taxon>
        <taxon>50 kb inversion clade</taxon>
        <taxon>dalbergioids sensu lato</taxon>
        <taxon>Dalbergieae</taxon>
        <taxon>Pterocarpus clade</taxon>
        <taxon>Stylosanthes</taxon>
    </lineage>
</organism>
<dbReference type="Pfam" id="PF10536">
    <property type="entry name" value="PMD"/>
    <property type="match status" value="1"/>
</dbReference>
<dbReference type="InterPro" id="IPR044824">
    <property type="entry name" value="MAIN-like"/>
</dbReference>
<dbReference type="Proteomes" id="UP001341840">
    <property type="component" value="Unassembled WGS sequence"/>
</dbReference>
<dbReference type="PANTHER" id="PTHR46033:SF8">
    <property type="entry name" value="PROTEIN MAINTENANCE OF MERISTEMS-LIKE"/>
    <property type="match status" value="1"/>
</dbReference>
<gene>
    <name evidence="3" type="ORF">PIB30_108874</name>
</gene>
<evidence type="ECO:0000259" key="2">
    <source>
        <dbReference type="Pfam" id="PF10536"/>
    </source>
</evidence>
<dbReference type="InterPro" id="IPR019557">
    <property type="entry name" value="AminoTfrase-like_pln_mobile"/>
</dbReference>
<evidence type="ECO:0000313" key="3">
    <source>
        <dbReference type="EMBL" id="MED6166402.1"/>
    </source>
</evidence>
<protein>
    <recommendedName>
        <fullName evidence="2">Aminotransferase-like plant mobile domain-containing protein</fullName>
    </recommendedName>
</protein>
<comment type="caution">
    <text evidence="3">The sequence shown here is derived from an EMBL/GenBank/DDBJ whole genome shotgun (WGS) entry which is preliminary data.</text>
</comment>
<feature type="region of interest" description="Disordered" evidence="1">
    <location>
        <begin position="367"/>
        <end position="389"/>
    </location>
</feature>
<accession>A0ABU6UYK6</accession>
<reference evidence="3 4" key="1">
    <citation type="journal article" date="2023" name="Plants (Basel)">
        <title>Bridging the Gap: Combining Genomics and Transcriptomics Approaches to Understand Stylosanthes scabra, an Orphan Legume from the Brazilian Caatinga.</title>
        <authorList>
            <person name="Ferreira-Neto J.R.C."/>
            <person name="da Silva M.D."/>
            <person name="Binneck E."/>
            <person name="de Melo N.F."/>
            <person name="da Silva R.H."/>
            <person name="de Melo A.L.T.M."/>
            <person name="Pandolfi V."/>
            <person name="Bustamante F.O."/>
            <person name="Brasileiro-Vidal A.C."/>
            <person name="Benko-Iseppon A.M."/>
        </authorList>
    </citation>
    <scope>NUCLEOTIDE SEQUENCE [LARGE SCALE GENOMIC DNA]</scope>
    <source>
        <tissue evidence="3">Leaves</tissue>
    </source>
</reference>
<feature type="domain" description="Aminotransferase-like plant mobile" evidence="2">
    <location>
        <begin position="12"/>
        <end position="151"/>
    </location>
</feature>
<dbReference type="PANTHER" id="PTHR46033">
    <property type="entry name" value="PROTEIN MAIN-LIKE 2"/>
    <property type="match status" value="1"/>
</dbReference>
<feature type="region of interest" description="Disordered" evidence="1">
    <location>
        <begin position="196"/>
        <end position="324"/>
    </location>
</feature>
<name>A0ABU6UYK6_9FABA</name>
<feature type="non-terminal residue" evidence="3">
    <location>
        <position position="433"/>
    </location>
</feature>
<feature type="compositionally biased region" description="Low complexity" evidence="1">
    <location>
        <begin position="260"/>
        <end position="270"/>
    </location>
</feature>
<evidence type="ECO:0000256" key="1">
    <source>
        <dbReference type="SAM" id="MobiDB-lite"/>
    </source>
</evidence>
<proteinExistence type="predicted"/>
<dbReference type="EMBL" id="JASCZI010126099">
    <property type="protein sequence ID" value="MED6166402.1"/>
    <property type="molecule type" value="Genomic_DNA"/>
</dbReference>
<keyword evidence="4" id="KW-1185">Reference proteome</keyword>
<feature type="compositionally biased region" description="Basic and acidic residues" evidence="1">
    <location>
        <begin position="271"/>
        <end position="281"/>
    </location>
</feature>
<feature type="compositionally biased region" description="Basic residues" evidence="1">
    <location>
        <begin position="199"/>
        <end position="208"/>
    </location>
</feature>
<feature type="compositionally biased region" description="Basic and acidic residues" evidence="1">
    <location>
        <begin position="240"/>
        <end position="250"/>
    </location>
</feature>
<sequence>MGRLVGYQQTDRDQQEGRLLQWRARLDRVTVDQFRWAPYHGPGMQALIPAWMRSHQEIYTWRSAVPVVCFNFVHMHHVDRVLRQYGGEQPVPRAPVDVTRFMSSTGRGDDVWWPERLATWYEGWRGRGSPQVLVTVHEGDLRGTQRYYDWFAAAARHGRFLSRAADLADPRWNMAPPGIPADAVYLRNELVMPEDAPAPRRRGYHQPRPRQAAPARGKLSRRDQRRRARMVVVDDEDRAEEQQQYDRQDEPGEGDGGPTAQDEQPQAQAHEQPECDPHDRGISPSTMISFSPHRYPSPHQEGTSSYHEHGHFQHHPFSQHQAGTSAYQQPFVPQTQEHTGLDELYQMTTCPPAEFSSIVDTFRMTRAQHSDPGSPMAATAPHPRRWTRPARPPQQILRSHHRQAGLGERPDLPLVVPEVTFELPEAVISIRSA</sequence>